<dbReference type="RefSeq" id="WP_254694967.1">
    <property type="nucleotide sequence ID" value="NZ_CP022541.1"/>
</dbReference>
<accession>A0A222EAI3</accession>
<evidence type="ECO:0000313" key="3">
    <source>
        <dbReference type="Proteomes" id="UP000203589"/>
    </source>
</evidence>
<dbReference type="Proteomes" id="UP000203589">
    <property type="component" value="Plasmid pSMS3-1"/>
</dbReference>
<dbReference type="PANTHER" id="PTHR12788">
    <property type="entry name" value="PROTEIN-TYROSINE SULFOTRANSFERASE 2"/>
    <property type="match status" value="1"/>
</dbReference>
<dbReference type="Gene3D" id="3.40.50.300">
    <property type="entry name" value="P-loop containing nucleotide triphosphate hydrolases"/>
    <property type="match status" value="1"/>
</dbReference>
<sequence>MSAIASRLIRRGHALAMPRLRLSPARAGEPLFVIGSGRSGNTLVRRILVASDQIYIPPETFVLGDLIELWPRAALLTWRERVWLFCAHFEKHKHWPTFGLPNLDEFAAEAMQLRPRKLRPLIEAFFFYLARKSGSTATRWGDKTPWNTYHLPAIAQMFPRARYLWLIRDGRDVALSYRKAGLIADFEGAARRWCDANAACARLARWSPNVMQIRYEDLVATPETAFAKVFDWAGLDFAPRMLTADVGSLGDVEQLSHHASVTGAISTSSIGTWRSAVSESELASVPADFHRWLTELGYA</sequence>
<dbReference type="Pfam" id="PF13469">
    <property type="entry name" value="Sulfotransfer_3"/>
    <property type="match status" value="1"/>
</dbReference>
<evidence type="ECO:0000256" key="1">
    <source>
        <dbReference type="ARBA" id="ARBA00022679"/>
    </source>
</evidence>
<dbReference type="AlphaFoldDB" id="A0A222EAI3"/>
<keyword evidence="3" id="KW-1185">Reference proteome</keyword>
<dbReference type="InterPro" id="IPR026634">
    <property type="entry name" value="TPST-like"/>
</dbReference>
<dbReference type="PANTHER" id="PTHR12788:SF10">
    <property type="entry name" value="PROTEIN-TYROSINE SULFOTRANSFERASE"/>
    <property type="match status" value="1"/>
</dbReference>
<dbReference type="SUPFAM" id="SSF52540">
    <property type="entry name" value="P-loop containing nucleoside triphosphate hydrolases"/>
    <property type="match status" value="1"/>
</dbReference>
<name>A0A222EAI3_9RHOB</name>
<dbReference type="InterPro" id="IPR027417">
    <property type="entry name" value="P-loop_NTPase"/>
</dbReference>
<keyword evidence="1 2" id="KW-0808">Transferase</keyword>
<dbReference type="GO" id="GO:0008476">
    <property type="term" value="F:protein-tyrosine sulfotransferase activity"/>
    <property type="evidence" value="ECO:0007669"/>
    <property type="project" value="InterPro"/>
</dbReference>
<organism evidence="2 3">
    <name type="scientific">Antarctobacter heliothermus</name>
    <dbReference type="NCBI Taxonomy" id="74033"/>
    <lineage>
        <taxon>Bacteria</taxon>
        <taxon>Pseudomonadati</taxon>
        <taxon>Pseudomonadota</taxon>
        <taxon>Alphaproteobacteria</taxon>
        <taxon>Rhodobacterales</taxon>
        <taxon>Roseobacteraceae</taxon>
        <taxon>Antarctobacter</taxon>
    </lineage>
</organism>
<proteinExistence type="predicted"/>
<geneLocation type="plasmid" evidence="3">
    <name>psms3-1</name>
</geneLocation>
<protein>
    <submittedName>
        <fullName evidence="2">Sulfotransferase family protein</fullName>
    </submittedName>
</protein>
<reference evidence="2 3" key="1">
    <citation type="submission" date="2017-07" db="EMBL/GenBank/DDBJ databases">
        <title>Genome Sequence of Antarctobacter heliothermus Strain SMS3 Isolated from a culture of the Diatom Skeletonema marinoi.</title>
        <authorList>
            <person name="Topel M."/>
            <person name="Pinder M.I.M."/>
            <person name="Johansson O.N."/>
            <person name="Kourtchenko O."/>
            <person name="Godhe A."/>
            <person name="Clarke A.K."/>
        </authorList>
    </citation>
    <scope>NUCLEOTIDE SEQUENCE [LARGE SCALE GENOMIC DNA]</scope>
    <source>
        <strain evidence="2 3">SMS3</strain>
        <plasmid evidence="3">Plasmid psms3-1</plasmid>
    </source>
</reference>
<dbReference type="EMBL" id="CP022541">
    <property type="protein sequence ID" value="ASP23215.1"/>
    <property type="molecule type" value="Genomic_DNA"/>
</dbReference>
<gene>
    <name evidence="2" type="ORF">ANTHELSMS3_04821</name>
</gene>
<evidence type="ECO:0000313" key="2">
    <source>
        <dbReference type="EMBL" id="ASP23215.1"/>
    </source>
</evidence>
<dbReference type="KEGG" id="aht:ANTHELSMS3_04821"/>
<keyword evidence="2" id="KW-0614">Plasmid</keyword>